<evidence type="ECO:0000259" key="3">
    <source>
        <dbReference type="Pfam" id="PF13505"/>
    </source>
</evidence>
<feature type="chain" id="PRO_5046548553" evidence="2">
    <location>
        <begin position="20"/>
        <end position="172"/>
    </location>
</feature>
<comment type="caution">
    <text evidence="4">The sequence shown here is derived from an EMBL/GenBank/DDBJ whole genome shotgun (WGS) entry which is preliminary data.</text>
</comment>
<keyword evidence="5" id="KW-1185">Reference proteome</keyword>
<dbReference type="InterPro" id="IPR027385">
    <property type="entry name" value="Beta-barrel_OMP"/>
</dbReference>
<feature type="domain" description="Outer membrane protein beta-barrel" evidence="3">
    <location>
        <begin position="7"/>
        <end position="172"/>
    </location>
</feature>
<feature type="signal peptide" evidence="2">
    <location>
        <begin position="1"/>
        <end position="19"/>
    </location>
</feature>
<reference evidence="4 5" key="1">
    <citation type="submission" date="2023-05" db="EMBL/GenBank/DDBJ databases">
        <title>Sedimentitalea sp. nov. JM2-8.</title>
        <authorList>
            <person name="Huang J."/>
        </authorList>
    </citation>
    <scope>NUCLEOTIDE SEQUENCE [LARGE SCALE GENOMIC DNA]</scope>
    <source>
        <strain evidence="4 5">JM2-8</strain>
    </source>
</reference>
<evidence type="ECO:0000313" key="5">
    <source>
        <dbReference type="Proteomes" id="UP001227126"/>
    </source>
</evidence>
<dbReference type="Gene3D" id="2.40.160.20">
    <property type="match status" value="1"/>
</dbReference>
<protein>
    <submittedName>
        <fullName evidence="4">Outer membrane beta-barrel protein</fullName>
    </submittedName>
</protein>
<name>A0ABT7FBK5_9RHOB</name>
<accession>A0ABT7FBK5</accession>
<evidence type="ECO:0000313" key="4">
    <source>
        <dbReference type="EMBL" id="MDK3072492.1"/>
    </source>
</evidence>
<proteinExistence type="predicted"/>
<sequence>MRTLLSAGAIAVMATSAFAGDWTGGYVGLGLGYGDVNVTGGIPGGEDYTYGIHAGYDYDFGDWVVGGEFEYDWMDFDIDNGAVKLDNVARLKFKVGYDFGPALSYLIAGSTRAYTSGAGDDTGYLYGIGAAYAFTPQWMLSAEVLRHEYSDFNSTGVDVDAETVNLRASFRF</sequence>
<keyword evidence="1 2" id="KW-0732">Signal</keyword>
<dbReference type="Proteomes" id="UP001227126">
    <property type="component" value="Unassembled WGS sequence"/>
</dbReference>
<gene>
    <name evidence="4" type="ORF">QO034_05145</name>
</gene>
<dbReference type="RefSeq" id="WP_284484431.1">
    <property type="nucleotide sequence ID" value="NZ_JASNJE010000004.1"/>
</dbReference>
<evidence type="ECO:0000256" key="1">
    <source>
        <dbReference type="ARBA" id="ARBA00022729"/>
    </source>
</evidence>
<organism evidence="4 5">
    <name type="scientific">Sedimentitalea xiamensis</name>
    <dbReference type="NCBI Taxonomy" id="3050037"/>
    <lineage>
        <taxon>Bacteria</taxon>
        <taxon>Pseudomonadati</taxon>
        <taxon>Pseudomonadota</taxon>
        <taxon>Alphaproteobacteria</taxon>
        <taxon>Rhodobacterales</taxon>
        <taxon>Paracoccaceae</taxon>
        <taxon>Sedimentitalea</taxon>
    </lineage>
</organism>
<dbReference type="EMBL" id="JASNJE010000004">
    <property type="protein sequence ID" value="MDK3072492.1"/>
    <property type="molecule type" value="Genomic_DNA"/>
</dbReference>
<evidence type="ECO:0000256" key="2">
    <source>
        <dbReference type="SAM" id="SignalP"/>
    </source>
</evidence>
<dbReference type="Pfam" id="PF13505">
    <property type="entry name" value="OMP_b-brl"/>
    <property type="match status" value="1"/>
</dbReference>
<dbReference type="SUPFAM" id="SSF56925">
    <property type="entry name" value="OMPA-like"/>
    <property type="match status" value="1"/>
</dbReference>
<dbReference type="InterPro" id="IPR011250">
    <property type="entry name" value="OMP/PagP_B-barrel"/>
</dbReference>